<keyword evidence="6" id="KW-1185">Reference proteome</keyword>
<dbReference type="Proteomes" id="UP000242258">
    <property type="component" value="Unassembled WGS sequence"/>
</dbReference>
<dbReference type="PANTHER" id="PTHR40940">
    <property type="entry name" value="PROTEIN BATD-RELATED"/>
    <property type="match status" value="1"/>
</dbReference>
<keyword evidence="2" id="KW-0812">Transmembrane</keyword>
<accession>A0A1E7Q739</accession>
<gene>
    <name evidence="5" type="ORF">BI198_10500</name>
</gene>
<feature type="transmembrane region" description="Helical" evidence="2">
    <location>
        <begin position="427"/>
        <end position="451"/>
    </location>
</feature>
<comment type="caution">
    <text evidence="5">The sequence shown here is derived from an EMBL/GenBank/DDBJ whole genome shotgun (WGS) entry which is preliminary data.</text>
</comment>
<proteinExistence type="predicted"/>
<feature type="signal peptide" evidence="3">
    <location>
        <begin position="1"/>
        <end position="19"/>
    </location>
</feature>
<evidence type="ECO:0000256" key="2">
    <source>
        <dbReference type="SAM" id="Phobius"/>
    </source>
</evidence>
<dbReference type="OrthoDB" id="5293418at2"/>
<dbReference type="STRING" id="1628148.BI198_10500"/>
<protein>
    <recommendedName>
        <fullName evidence="4">DUF7939 domain-containing protein</fullName>
    </recommendedName>
</protein>
<reference evidence="6" key="1">
    <citation type="submission" date="2016-09" db="EMBL/GenBank/DDBJ databases">
        <authorList>
            <person name="Wan X."/>
            <person name="Hou S."/>
        </authorList>
    </citation>
    <scope>NUCLEOTIDE SEQUENCE [LARGE SCALE GENOMIC DNA]</scope>
    <source>
        <strain evidence="6">KH87</strain>
    </source>
</reference>
<sequence length="584" mass="64351">MVIRTLLLMALLFSISVPAATQISAAVDKNPALLSESITLDVILDARVDAAAIDFSGLKSDFTVMMPSVSQSTRIINGKTSQSTQWKVVLLAKKAGNFTIPRFSYQGLTTEPIALTILGAETAASAATNTTTKDLFLQSSIEQDQLYVQQLSYYKVQIFFNTELQRGALSEPSLEGAIIQQVGQDVEGSELVNGIRYRTISRRYAITPQQSGNFTISPPTFSGEMLDRDSQQYGYYSRTKKVVQQAQAIEIAVKPIPDSFPADWLIAGLVTLSEEWTPDVTQLTIGEPITRTITLSAVDVAENQLPELNLNFPRTLRLYQEQPQAKSAERNGHIIAQKIFTTAVIATAPGEVTLPEVKLPWWNSKTNQMATAVLPAKTFQVAPAVNASDNSMTTSTQGMPPATIDSKDVNNKAPSASVTLNQPINNWAWTYSTSALLALWIASLLIFYLLWQWRNPGLKAETSTATAKFNSHALKMACKNNDPEATKQALLRWGHRHFNQQFISLSQLTPYLNSAALSAQIEQLNAALYANSSKATSDDNDVSSDNKNEHWQGQPLWQQWQQYKPPVAEKMADSDLAPLYPKDV</sequence>
<keyword evidence="3" id="KW-0732">Signal</keyword>
<dbReference type="PANTHER" id="PTHR40940:SF1">
    <property type="entry name" value="PROTEIN BATD"/>
    <property type="match status" value="1"/>
</dbReference>
<evidence type="ECO:0000313" key="5">
    <source>
        <dbReference type="EMBL" id="OEY69947.1"/>
    </source>
</evidence>
<dbReference type="Pfam" id="PF25607">
    <property type="entry name" value="DUF7939"/>
    <property type="match status" value="1"/>
</dbReference>
<dbReference type="InterPro" id="IPR025738">
    <property type="entry name" value="BatD"/>
</dbReference>
<organism evidence="5 6">
    <name type="scientific">Rheinheimera salexigens</name>
    <dbReference type="NCBI Taxonomy" id="1628148"/>
    <lineage>
        <taxon>Bacteria</taxon>
        <taxon>Pseudomonadati</taxon>
        <taxon>Pseudomonadota</taxon>
        <taxon>Gammaproteobacteria</taxon>
        <taxon>Chromatiales</taxon>
        <taxon>Chromatiaceae</taxon>
        <taxon>Rheinheimera</taxon>
    </lineage>
</organism>
<keyword evidence="2" id="KW-1133">Transmembrane helix</keyword>
<dbReference type="EMBL" id="MKEK01000001">
    <property type="protein sequence ID" value="OEY69947.1"/>
    <property type="molecule type" value="Genomic_DNA"/>
</dbReference>
<keyword evidence="2" id="KW-0472">Membrane</keyword>
<feature type="domain" description="DUF7939" evidence="4">
    <location>
        <begin position="471"/>
        <end position="564"/>
    </location>
</feature>
<evidence type="ECO:0000313" key="6">
    <source>
        <dbReference type="Proteomes" id="UP000242258"/>
    </source>
</evidence>
<dbReference type="RefSeq" id="WP_070049516.1">
    <property type="nucleotide sequence ID" value="NZ_CBCSDO010000007.1"/>
</dbReference>
<dbReference type="InterPro" id="IPR057699">
    <property type="entry name" value="DUF7939"/>
</dbReference>
<evidence type="ECO:0000259" key="4">
    <source>
        <dbReference type="Pfam" id="PF25607"/>
    </source>
</evidence>
<name>A0A1E7Q739_9GAMM</name>
<dbReference type="AlphaFoldDB" id="A0A1E7Q739"/>
<feature type="region of interest" description="Disordered" evidence="1">
    <location>
        <begin position="535"/>
        <end position="556"/>
    </location>
</feature>
<evidence type="ECO:0000256" key="1">
    <source>
        <dbReference type="SAM" id="MobiDB-lite"/>
    </source>
</evidence>
<evidence type="ECO:0000256" key="3">
    <source>
        <dbReference type="SAM" id="SignalP"/>
    </source>
</evidence>
<feature type="region of interest" description="Disordered" evidence="1">
    <location>
        <begin position="390"/>
        <end position="409"/>
    </location>
</feature>
<dbReference type="Pfam" id="PF13584">
    <property type="entry name" value="BatD"/>
    <property type="match status" value="1"/>
</dbReference>
<feature type="chain" id="PRO_5009200458" description="DUF7939 domain-containing protein" evidence="3">
    <location>
        <begin position="20"/>
        <end position="584"/>
    </location>
</feature>